<accession>A0A8S1NVC0</accession>
<evidence type="ECO:0000313" key="1">
    <source>
        <dbReference type="EMBL" id="CAD8094131.1"/>
    </source>
</evidence>
<evidence type="ECO:0000313" key="2">
    <source>
        <dbReference type="Proteomes" id="UP000692954"/>
    </source>
</evidence>
<protein>
    <submittedName>
        <fullName evidence="1">Uncharacterized protein</fullName>
    </submittedName>
</protein>
<dbReference type="Proteomes" id="UP000692954">
    <property type="component" value="Unassembled WGS sequence"/>
</dbReference>
<gene>
    <name evidence="1" type="ORF">PSON_ATCC_30995.1.T0620029</name>
</gene>
<dbReference type="OrthoDB" id="301122at2759"/>
<organism evidence="1 2">
    <name type="scientific">Paramecium sonneborni</name>
    <dbReference type="NCBI Taxonomy" id="65129"/>
    <lineage>
        <taxon>Eukaryota</taxon>
        <taxon>Sar</taxon>
        <taxon>Alveolata</taxon>
        <taxon>Ciliophora</taxon>
        <taxon>Intramacronucleata</taxon>
        <taxon>Oligohymenophorea</taxon>
        <taxon>Peniculida</taxon>
        <taxon>Parameciidae</taxon>
        <taxon>Paramecium</taxon>
    </lineage>
</organism>
<keyword evidence="2" id="KW-1185">Reference proteome</keyword>
<reference evidence="1" key="1">
    <citation type="submission" date="2021-01" db="EMBL/GenBank/DDBJ databases">
        <authorList>
            <consortium name="Genoscope - CEA"/>
            <person name="William W."/>
        </authorList>
    </citation>
    <scope>NUCLEOTIDE SEQUENCE</scope>
</reference>
<comment type="caution">
    <text evidence="1">The sequence shown here is derived from an EMBL/GenBank/DDBJ whole genome shotgun (WGS) entry which is preliminary data.</text>
</comment>
<name>A0A8S1NVC0_9CILI</name>
<dbReference type="AlphaFoldDB" id="A0A8S1NVC0"/>
<dbReference type="EMBL" id="CAJJDN010000062">
    <property type="protein sequence ID" value="CAD8094131.1"/>
    <property type="molecule type" value="Genomic_DNA"/>
</dbReference>
<proteinExistence type="predicted"/>
<sequence>MWQPPIIIQSFSIQPKILIYHLISINMKIDKQVMKLQNIIFIQKMQPITNRKMNYLNTSNSVHQLYYQQNDKDISIVIRDINKFTNSQLMKLLPKKTSITKKNVKQVGNININKNVIIPKLLIPQIPDNKINFQQLMNQYDQIVQQRYCQTERQWKGKKEDQEIKRKVEINQSKNKYQISIYSVPSSSNFQGKGISTCSASILLKSLSKKSLDRSPMTTRRLEIKQNLTNLIKQQEKDLGFYTQR</sequence>